<comment type="caution">
    <text evidence="3">The sequence shown here is derived from an EMBL/GenBank/DDBJ whole genome shotgun (WGS) entry which is preliminary data.</text>
</comment>
<proteinExistence type="predicted"/>
<accession>A0ABV3Q7H6</accession>
<evidence type="ECO:0000256" key="1">
    <source>
        <dbReference type="SAM" id="Coils"/>
    </source>
</evidence>
<name>A0ABV3Q7H6_9BACL</name>
<feature type="chain" id="PRO_5046200441" evidence="2">
    <location>
        <begin position="28"/>
        <end position="194"/>
    </location>
</feature>
<evidence type="ECO:0000256" key="2">
    <source>
        <dbReference type="SAM" id="SignalP"/>
    </source>
</evidence>
<sequence>MNKKMISGVLAVGILSLGGLSYGNVFAAENNNAVDQEQDKEMMKGNKAERMERAQELANQFGVDISALNQEDAKEAILEAMKAAKDGIETNKGELMNEKQADRMVKAQELAEEFGVDISGLDQEDAKEAILEAMKAAKDGIETNKGELMNEKQADRMVKAQELAEEFGVDISGLDQEDAKETILEAMEATKDEM</sequence>
<reference evidence="3 4" key="1">
    <citation type="journal article" date="1979" name="Int. J. Syst. Evol. Microbiol.">
        <title>Bacillus globisporus subsp. marinus subsp. nov.</title>
        <authorList>
            <person name="Liu H."/>
        </authorList>
    </citation>
    <scope>NUCLEOTIDE SEQUENCE [LARGE SCALE GENOMIC DNA]</scope>
    <source>
        <strain evidence="3 4">DSM 1297</strain>
    </source>
</reference>
<keyword evidence="4" id="KW-1185">Reference proteome</keyword>
<keyword evidence="2" id="KW-0732">Signal</keyword>
<organism evidence="3 4">
    <name type="scientific">Jeotgalibacillus marinus</name>
    <dbReference type="NCBI Taxonomy" id="86667"/>
    <lineage>
        <taxon>Bacteria</taxon>
        <taxon>Bacillati</taxon>
        <taxon>Bacillota</taxon>
        <taxon>Bacilli</taxon>
        <taxon>Bacillales</taxon>
        <taxon>Caryophanaceae</taxon>
        <taxon>Jeotgalibacillus</taxon>
    </lineage>
</organism>
<gene>
    <name evidence="3" type="ORF">AB1471_16030</name>
</gene>
<feature type="signal peptide" evidence="2">
    <location>
        <begin position="1"/>
        <end position="27"/>
    </location>
</feature>
<dbReference type="RefSeq" id="WP_367780774.1">
    <property type="nucleotide sequence ID" value="NZ_JBFMIA010000030.1"/>
</dbReference>
<dbReference type="Proteomes" id="UP001556040">
    <property type="component" value="Unassembled WGS sequence"/>
</dbReference>
<keyword evidence="1" id="KW-0175">Coiled coil</keyword>
<dbReference type="EMBL" id="JBFMIA010000030">
    <property type="protein sequence ID" value="MEW9503287.1"/>
    <property type="molecule type" value="Genomic_DNA"/>
</dbReference>
<protein>
    <submittedName>
        <fullName evidence="3">Uncharacterized protein</fullName>
    </submittedName>
</protein>
<evidence type="ECO:0000313" key="4">
    <source>
        <dbReference type="Proteomes" id="UP001556040"/>
    </source>
</evidence>
<feature type="coiled-coil region" evidence="1">
    <location>
        <begin position="51"/>
        <end position="98"/>
    </location>
</feature>
<evidence type="ECO:0000313" key="3">
    <source>
        <dbReference type="EMBL" id="MEW9503287.1"/>
    </source>
</evidence>